<evidence type="ECO:0000313" key="4">
    <source>
        <dbReference type="EMBL" id="ACD74772.1"/>
    </source>
</evidence>
<protein>
    <submittedName>
        <fullName evidence="4">WbeO</fullName>
    </submittedName>
</protein>
<keyword evidence="3" id="KW-0012">Acyltransferase</keyword>
<dbReference type="Gene3D" id="2.160.10.10">
    <property type="entry name" value="Hexapeptide repeat proteins"/>
    <property type="match status" value="1"/>
</dbReference>
<dbReference type="InterPro" id="IPR050179">
    <property type="entry name" value="Trans_hexapeptide_repeat"/>
</dbReference>
<feature type="non-terminal residue" evidence="4">
    <location>
        <position position="201"/>
    </location>
</feature>
<gene>
    <name evidence="4" type="primary">wbeO</name>
</gene>
<proteinExistence type="inferred from homology"/>
<organism evidence="4">
    <name type="scientific">Vibrio cholerae O1</name>
    <dbReference type="NCBI Taxonomy" id="127906"/>
    <lineage>
        <taxon>Bacteria</taxon>
        <taxon>Pseudomonadati</taxon>
        <taxon>Pseudomonadota</taxon>
        <taxon>Gammaproteobacteria</taxon>
        <taxon>Vibrionales</taxon>
        <taxon>Vibrionaceae</taxon>
        <taxon>Vibrio</taxon>
    </lineage>
</organism>
<reference evidence="4" key="1">
    <citation type="journal article" date="2010" name="Food Microbiol.">
        <title>Validation of a method for the detection of five species, serogroups, biotypes and virulence factors of Vibrio by multiplex PCR in fish and seafood.</title>
        <authorList>
            <person name="Espineira M."/>
            <person name="Atanassova M."/>
            <person name="Vieites J.M."/>
            <person name="Santaclara F.J."/>
        </authorList>
    </citation>
    <scope>NUCLEOTIDE SEQUENCE</scope>
    <source>
        <strain evidence="4">CCUG 9194</strain>
    </source>
</reference>
<dbReference type="GO" id="GO:0016746">
    <property type="term" value="F:acyltransferase activity"/>
    <property type="evidence" value="ECO:0007669"/>
    <property type="project" value="UniProtKB-KW"/>
</dbReference>
<dbReference type="SUPFAM" id="SSF51161">
    <property type="entry name" value="Trimeric LpxA-like enzymes"/>
    <property type="match status" value="1"/>
</dbReference>
<dbReference type="PANTHER" id="PTHR43300">
    <property type="entry name" value="ACETYLTRANSFERASE"/>
    <property type="match status" value="1"/>
</dbReference>
<evidence type="ECO:0000256" key="1">
    <source>
        <dbReference type="ARBA" id="ARBA00007274"/>
    </source>
</evidence>
<dbReference type="InterPro" id="IPR011004">
    <property type="entry name" value="Trimer_LpxA-like_sf"/>
</dbReference>
<comment type="similarity">
    <text evidence="1">Belongs to the transferase hexapeptide repeat family.</text>
</comment>
<name>E1U2R2_VIBCL</name>
<dbReference type="EMBL" id="EU546140">
    <property type="protein sequence ID" value="ACD74772.1"/>
    <property type="molecule type" value="Genomic_DNA"/>
</dbReference>
<feature type="non-terminal residue" evidence="4">
    <location>
        <position position="1"/>
    </location>
</feature>
<dbReference type="CDD" id="cd04647">
    <property type="entry name" value="LbH_MAT_like"/>
    <property type="match status" value="1"/>
</dbReference>
<evidence type="ECO:0000256" key="2">
    <source>
        <dbReference type="ARBA" id="ARBA00022679"/>
    </source>
</evidence>
<evidence type="ECO:0000256" key="3">
    <source>
        <dbReference type="ARBA" id="ARBA00023315"/>
    </source>
</evidence>
<sequence>IRFNKSMFQTQGVIMSGNGYYSEDVLKQMGFSSLGKNVKISEKASLYGISRISIGSNVRIDDYVTISAGVGGVEIGSHVHIGVYSSLIGAGKITLEDFVGVSGRVSIYSSSDDYTGMAMSNPTVPEELTKVTSLPVLIKKHSILGAGCVVLPKVIVGEGVSVGALSLVNKSLDDWHIYSGNPIQKFIRKARKPLELEKKLI</sequence>
<accession>E1U2R2</accession>
<keyword evidence="2" id="KW-0808">Transferase</keyword>
<dbReference type="AlphaFoldDB" id="E1U2R2"/>
<dbReference type="PANTHER" id="PTHR43300:SF12">
    <property type="entry name" value="CHLORAMPHENICOL ACETYLTRANSFERASE"/>
    <property type="match status" value="1"/>
</dbReference>